<comment type="caution">
    <text evidence="1">The sequence shown here is derived from an EMBL/GenBank/DDBJ whole genome shotgun (WGS) entry which is preliminary data.</text>
</comment>
<protein>
    <submittedName>
        <fullName evidence="1">Uncharacterized protein</fullName>
    </submittedName>
</protein>
<name>A0A6L5QAC4_9BURK</name>
<dbReference type="RefSeq" id="WP_154361866.1">
    <property type="nucleotide sequence ID" value="NZ_WKJM01000001.1"/>
</dbReference>
<dbReference type="InterPro" id="IPR043754">
    <property type="entry name" value="DUF5700"/>
</dbReference>
<proteinExistence type="predicted"/>
<keyword evidence="2" id="KW-1185">Reference proteome</keyword>
<dbReference type="Pfam" id="PF18958">
    <property type="entry name" value="DUF5700"/>
    <property type="match status" value="1"/>
</dbReference>
<accession>A0A6L5QAC4</accession>
<reference evidence="1 2" key="1">
    <citation type="submission" date="2019-11" db="EMBL/GenBank/DDBJ databases">
        <title>Novel species isolated from a subtropical stream in China.</title>
        <authorList>
            <person name="Lu H."/>
        </authorList>
    </citation>
    <scope>NUCLEOTIDE SEQUENCE [LARGE SCALE GENOMIC DNA]</scope>
    <source>
        <strain evidence="1 2">FT25W</strain>
    </source>
</reference>
<evidence type="ECO:0000313" key="2">
    <source>
        <dbReference type="Proteomes" id="UP000481037"/>
    </source>
</evidence>
<sequence>MLVLLWLFSCGARADQLRFDFDFETARIVSAAVSTGDFNLPAGFCAGADARALIRKMRFKDCEALIARFKALRENKQWLEAATVLAPELSRPGFGKYAPLAAEVSRQLKEYVPPDLRAQLKVHFIFGSQSGGFAFDDVPDDVYVDMMRFTDATTQELAETVAHELFHAVQNHLMRPETLPTAAGAKEITGPLWLNHLLDQLVREGTAELFTHPIADRPSTPFSASKKLGIERNAKRIGGIRTLFETLGWRMLLVPPENEDAYDQIYGIMFYTDFDETAYDLGWLMISTIVAQDGKAAVAGLLKQPPKQFVLRYQAIAQKQGKLPLFSADFVKAVEALP</sequence>
<dbReference type="EMBL" id="WKJM01000001">
    <property type="protein sequence ID" value="MRX06540.1"/>
    <property type="molecule type" value="Genomic_DNA"/>
</dbReference>
<organism evidence="1 2">
    <name type="scientific">Duganella alba</name>
    <dbReference type="NCBI Taxonomy" id="2666081"/>
    <lineage>
        <taxon>Bacteria</taxon>
        <taxon>Pseudomonadati</taxon>
        <taxon>Pseudomonadota</taxon>
        <taxon>Betaproteobacteria</taxon>
        <taxon>Burkholderiales</taxon>
        <taxon>Oxalobacteraceae</taxon>
        <taxon>Telluria group</taxon>
        <taxon>Duganella</taxon>
    </lineage>
</organism>
<gene>
    <name evidence="1" type="ORF">GJ697_01675</name>
</gene>
<dbReference type="AlphaFoldDB" id="A0A6L5QAC4"/>
<evidence type="ECO:0000313" key="1">
    <source>
        <dbReference type="EMBL" id="MRX06540.1"/>
    </source>
</evidence>
<dbReference type="Proteomes" id="UP000481037">
    <property type="component" value="Unassembled WGS sequence"/>
</dbReference>